<accession>A0A5K0X2J1</accession>
<organism evidence="1">
    <name type="scientific">Nymphaea colorata</name>
    <name type="common">pocket water lily</name>
    <dbReference type="NCBI Taxonomy" id="210225"/>
    <lineage>
        <taxon>Eukaryota</taxon>
        <taxon>Viridiplantae</taxon>
        <taxon>Streptophyta</taxon>
        <taxon>Embryophyta</taxon>
        <taxon>Tracheophyta</taxon>
        <taxon>Spermatophyta</taxon>
        <taxon>Magnoliopsida</taxon>
        <taxon>Nymphaeales</taxon>
        <taxon>Nymphaeaceae</taxon>
        <taxon>Nymphaea</taxon>
    </lineage>
</organism>
<reference evidence="1" key="1">
    <citation type="submission" date="2019-09" db="EMBL/GenBank/DDBJ databases">
        <authorList>
            <person name="Zhang L."/>
        </authorList>
    </citation>
    <scope>NUCLEOTIDE SEQUENCE</scope>
</reference>
<sequence>MERRIYYDDIEGLIVDWLETTSTLILDLRKPKISHRKSNPGKSRVLEDIALIVNPSELKYEDVLAEMVDEVTVSEVGKNGLTEEAKPEYENLSSKPCETEPAVLPLTLQVLSQVPVSVHAIGGDNGPPDIAVKLYLSSYHKEA</sequence>
<name>A0A5K0X2J1_9MAGN</name>
<evidence type="ECO:0000313" key="1">
    <source>
        <dbReference type="EMBL" id="VVV58955.1"/>
    </source>
</evidence>
<gene>
    <name evidence="1" type="ORF">NYM_LOCUS4919</name>
</gene>
<dbReference type="AlphaFoldDB" id="A0A5K0X2J1"/>
<proteinExistence type="predicted"/>
<protein>
    <submittedName>
        <fullName evidence="1">Uncharacterized protein</fullName>
    </submittedName>
</protein>
<dbReference type="EMBL" id="LR721775">
    <property type="protein sequence ID" value="VVV58955.1"/>
    <property type="molecule type" value="Genomic_DNA"/>
</dbReference>